<accession>A0A8S2I1S8</accession>
<dbReference type="AlphaFoldDB" id="A0A8S2I1S8"/>
<sequence>MQDTNDIDVDYYSRVIPYWDDTRDIGEYSDHLTVWLDKYIGRPEESTKLKELFQRIIQPLTNLNPDDYELNEPCCQLEDPEILSKLKDTVYCLKPFFEIRDCLEFIQQNDKKKIFFISSGTMGEEIVPQIAEWSQIHGIYIFCGCMQHHIDSWALDYYERITSMLEHQDDLLLRLTRDIAKYLGEKGDHYLALTENVKARHCYAWAIKLLLRTRDLGSKCYRDMHDELMRKFSKAHEGYESSRKQSD</sequence>
<reference evidence="2" key="1">
    <citation type="submission" date="2021-02" db="EMBL/GenBank/DDBJ databases">
        <authorList>
            <person name="Nowell W R."/>
        </authorList>
    </citation>
    <scope>NUCLEOTIDE SEQUENCE</scope>
</reference>
<proteinExistence type="predicted"/>
<dbReference type="EMBL" id="CAJOBA010004302">
    <property type="protein sequence ID" value="CAF3709166.1"/>
    <property type="molecule type" value="Genomic_DNA"/>
</dbReference>
<name>A0A8S2I1S8_9BILA</name>
<gene>
    <name evidence="1" type="ORF">OVA965_LOCUS11240</name>
    <name evidence="2" type="ORF">TMI583_LOCUS11236</name>
</gene>
<protein>
    <submittedName>
        <fullName evidence="2">Uncharacterized protein</fullName>
    </submittedName>
</protein>
<evidence type="ECO:0000313" key="2">
    <source>
        <dbReference type="EMBL" id="CAF3709166.1"/>
    </source>
</evidence>
<dbReference type="Proteomes" id="UP000677228">
    <property type="component" value="Unassembled WGS sequence"/>
</dbReference>
<comment type="caution">
    <text evidence="2">The sequence shown here is derived from an EMBL/GenBank/DDBJ whole genome shotgun (WGS) entry which is preliminary data.</text>
</comment>
<evidence type="ECO:0000313" key="3">
    <source>
        <dbReference type="Proteomes" id="UP000682733"/>
    </source>
</evidence>
<evidence type="ECO:0000313" key="1">
    <source>
        <dbReference type="EMBL" id="CAF0933101.1"/>
    </source>
</evidence>
<dbReference type="Proteomes" id="UP000682733">
    <property type="component" value="Unassembled WGS sequence"/>
</dbReference>
<dbReference type="EMBL" id="CAJNOK010004300">
    <property type="protein sequence ID" value="CAF0933101.1"/>
    <property type="molecule type" value="Genomic_DNA"/>
</dbReference>
<organism evidence="2 3">
    <name type="scientific">Didymodactylos carnosus</name>
    <dbReference type="NCBI Taxonomy" id="1234261"/>
    <lineage>
        <taxon>Eukaryota</taxon>
        <taxon>Metazoa</taxon>
        <taxon>Spiralia</taxon>
        <taxon>Gnathifera</taxon>
        <taxon>Rotifera</taxon>
        <taxon>Eurotatoria</taxon>
        <taxon>Bdelloidea</taxon>
        <taxon>Philodinida</taxon>
        <taxon>Philodinidae</taxon>
        <taxon>Didymodactylos</taxon>
    </lineage>
</organism>